<evidence type="ECO:0000313" key="2">
    <source>
        <dbReference type="EMBL" id="RTG88593.1"/>
    </source>
</evidence>
<reference evidence="2 3" key="1">
    <citation type="journal article" date="2019" name="PLoS Pathog.">
        <title>Genome sequence of the bovine parasite Schistosoma bovis Tanzania.</title>
        <authorList>
            <person name="Oey H."/>
            <person name="Zakrzewski M."/>
            <person name="Gobert G."/>
            <person name="Gravermann K."/>
            <person name="Stoye J."/>
            <person name="Jones M."/>
            <person name="Mcmanus D."/>
            <person name="Krause L."/>
        </authorList>
    </citation>
    <scope>NUCLEOTIDE SEQUENCE [LARGE SCALE GENOMIC DNA]</scope>
    <source>
        <strain evidence="2 3">TAN1997</strain>
    </source>
</reference>
<comment type="caution">
    <text evidence="2">The sequence shown here is derived from an EMBL/GenBank/DDBJ whole genome shotgun (WGS) entry which is preliminary data.</text>
</comment>
<dbReference type="SUPFAM" id="SSF52540">
    <property type="entry name" value="P-loop containing nucleoside triphosphate hydrolases"/>
    <property type="match status" value="1"/>
</dbReference>
<dbReference type="EMBL" id="QMKO01001566">
    <property type="protein sequence ID" value="RTG88593.1"/>
    <property type="molecule type" value="Genomic_DNA"/>
</dbReference>
<feature type="region of interest" description="Disordered" evidence="1">
    <location>
        <begin position="39"/>
        <end position="75"/>
    </location>
</feature>
<dbReference type="STRING" id="6184.A0A430QLL8"/>
<proteinExistence type="predicted"/>
<dbReference type="Gene3D" id="3.40.50.300">
    <property type="entry name" value="P-loop containing nucleotide triphosphate hydrolases"/>
    <property type="match status" value="1"/>
</dbReference>
<organism evidence="2 3">
    <name type="scientific">Schistosoma bovis</name>
    <name type="common">Blood fluke</name>
    <dbReference type="NCBI Taxonomy" id="6184"/>
    <lineage>
        <taxon>Eukaryota</taxon>
        <taxon>Metazoa</taxon>
        <taxon>Spiralia</taxon>
        <taxon>Lophotrochozoa</taxon>
        <taxon>Platyhelminthes</taxon>
        <taxon>Trematoda</taxon>
        <taxon>Digenea</taxon>
        <taxon>Strigeidida</taxon>
        <taxon>Schistosomatoidea</taxon>
        <taxon>Schistosomatidae</taxon>
        <taxon>Schistosoma</taxon>
    </lineage>
</organism>
<sequence>MTLYGDQKGLEFFEASAKENINVKNVFDRLVDIICDKMSDNIDNNPGAVGGTSKGNRLTDKPQQQQQNQQGQCQC</sequence>
<protein>
    <recommendedName>
        <fullName evidence="4">Ras-related protein Rab-3A</fullName>
    </recommendedName>
</protein>
<evidence type="ECO:0000256" key="1">
    <source>
        <dbReference type="SAM" id="MobiDB-lite"/>
    </source>
</evidence>
<evidence type="ECO:0000313" key="3">
    <source>
        <dbReference type="Proteomes" id="UP000290809"/>
    </source>
</evidence>
<gene>
    <name evidence="2" type="ORF">DC041_0012241</name>
</gene>
<evidence type="ECO:0008006" key="4">
    <source>
        <dbReference type="Google" id="ProtNLM"/>
    </source>
</evidence>
<dbReference type="AlphaFoldDB" id="A0A430QLL8"/>
<keyword evidence="3" id="KW-1185">Reference proteome</keyword>
<dbReference type="InterPro" id="IPR027417">
    <property type="entry name" value="P-loop_NTPase"/>
</dbReference>
<accession>A0A430QLL8</accession>
<feature type="compositionally biased region" description="Low complexity" evidence="1">
    <location>
        <begin position="63"/>
        <end position="75"/>
    </location>
</feature>
<dbReference type="Proteomes" id="UP000290809">
    <property type="component" value="Unassembled WGS sequence"/>
</dbReference>
<name>A0A430QLL8_SCHBO</name>